<dbReference type="InterPro" id="IPR011992">
    <property type="entry name" value="EF-hand-dom_pair"/>
</dbReference>
<organism evidence="7">
    <name type="scientific">Anthurium amnicola</name>
    <dbReference type="NCBI Taxonomy" id="1678845"/>
    <lineage>
        <taxon>Eukaryota</taxon>
        <taxon>Viridiplantae</taxon>
        <taxon>Streptophyta</taxon>
        <taxon>Embryophyta</taxon>
        <taxon>Tracheophyta</taxon>
        <taxon>Spermatophyta</taxon>
        <taxon>Magnoliopsida</taxon>
        <taxon>Liliopsida</taxon>
        <taxon>Araceae</taxon>
        <taxon>Pothoideae</taxon>
        <taxon>Potheae</taxon>
        <taxon>Anthurium</taxon>
    </lineage>
</organism>
<accession>A0A1D1YLX0</accession>
<dbReference type="InterPro" id="IPR039647">
    <property type="entry name" value="EF_hand_pair_protein_CML-like"/>
</dbReference>
<dbReference type="SMART" id="SM00054">
    <property type="entry name" value="EFh"/>
    <property type="match status" value="4"/>
</dbReference>
<dbReference type="PANTHER" id="PTHR10891">
    <property type="entry name" value="EF-HAND CALCIUM-BINDING DOMAIN CONTAINING PROTEIN"/>
    <property type="match status" value="1"/>
</dbReference>
<dbReference type="PROSITE" id="PS50222">
    <property type="entry name" value="EF_HAND_2"/>
    <property type="match status" value="3"/>
</dbReference>
<dbReference type="SUPFAM" id="SSF47473">
    <property type="entry name" value="EF-hand"/>
    <property type="match status" value="1"/>
</dbReference>
<dbReference type="EMBL" id="GDJX01012318">
    <property type="protein sequence ID" value="JAT55618.1"/>
    <property type="molecule type" value="Transcribed_RNA"/>
</dbReference>
<evidence type="ECO:0000256" key="2">
    <source>
        <dbReference type="ARBA" id="ARBA00022737"/>
    </source>
</evidence>
<proteinExistence type="predicted"/>
<dbReference type="Pfam" id="PF13499">
    <property type="entry name" value="EF-hand_7"/>
    <property type="match status" value="2"/>
</dbReference>
<dbReference type="GO" id="GO:0005509">
    <property type="term" value="F:calcium ion binding"/>
    <property type="evidence" value="ECO:0007669"/>
    <property type="project" value="InterPro"/>
</dbReference>
<dbReference type="FunFam" id="1.10.238.10:FF:000001">
    <property type="entry name" value="Calmodulin 1"/>
    <property type="match status" value="1"/>
</dbReference>
<dbReference type="InterPro" id="IPR002048">
    <property type="entry name" value="EF_hand_dom"/>
</dbReference>
<dbReference type="Gene3D" id="1.10.238.10">
    <property type="entry name" value="EF-hand"/>
    <property type="match status" value="2"/>
</dbReference>
<feature type="domain" description="EF-hand" evidence="6">
    <location>
        <begin position="156"/>
        <end position="184"/>
    </location>
</feature>
<feature type="chain" id="PRO_5008900336" evidence="5">
    <location>
        <begin position="22"/>
        <end position="303"/>
    </location>
</feature>
<dbReference type="CDD" id="cd00051">
    <property type="entry name" value="EFh"/>
    <property type="match status" value="2"/>
</dbReference>
<evidence type="ECO:0000259" key="6">
    <source>
        <dbReference type="PROSITE" id="PS50222"/>
    </source>
</evidence>
<feature type="non-terminal residue" evidence="7">
    <location>
        <position position="1"/>
    </location>
</feature>
<feature type="domain" description="EF-hand" evidence="6">
    <location>
        <begin position="233"/>
        <end position="268"/>
    </location>
</feature>
<protein>
    <submittedName>
        <fullName evidence="7">Putative calcium-binding protein CML35</fullName>
    </submittedName>
</protein>
<evidence type="ECO:0000256" key="3">
    <source>
        <dbReference type="ARBA" id="ARBA00022837"/>
    </source>
</evidence>
<dbReference type="InterPro" id="IPR018247">
    <property type="entry name" value="EF_Hand_1_Ca_BS"/>
</dbReference>
<keyword evidence="3" id="KW-0106">Calcium</keyword>
<keyword evidence="5" id="KW-0732">Signal</keyword>
<evidence type="ECO:0000313" key="7">
    <source>
        <dbReference type="EMBL" id="JAT55618.1"/>
    </source>
</evidence>
<keyword evidence="1" id="KW-0479">Metal-binding</keyword>
<evidence type="ECO:0000256" key="5">
    <source>
        <dbReference type="SAM" id="SignalP"/>
    </source>
</evidence>
<feature type="signal peptide" evidence="5">
    <location>
        <begin position="1"/>
        <end position="21"/>
    </location>
</feature>
<name>A0A1D1YLX0_9ARAE</name>
<feature type="compositionally biased region" description="Low complexity" evidence="4">
    <location>
        <begin position="89"/>
        <end position="105"/>
    </location>
</feature>
<feature type="domain" description="EF-hand" evidence="6">
    <location>
        <begin position="188"/>
        <end position="223"/>
    </location>
</feature>
<dbReference type="PROSITE" id="PS00018">
    <property type="entry name" value="EF_HAND_1"/>
    <property type="match status" value="3"/>
</dbReference>
<reference evidence="7" key="1">
    <citation type="submission" date="2015-07" db="EMBL/GenBank/DDBJ databases">
        <title>Transcriptome Assembly of Anthurium amnicola.</title>
        <authorList>
            <person name="Suzuki J."/>
        </authorList>
    </citation>
    <scope>NUCLEOTIDE SEQUENCE</scope>
</reference>
<keyword evidence="2" id="KW-0677">Repeat</keyword>
<gene>
    <name evidence="7" type="primary">CML35_1</name>
    <name evidence="7" type="ORF">g.17446</name>
</gene>
<dbReference type="AlphaFoldDB" id="A0A1D1YLX0"/>
<feature type="compositionally biased region" description="Basic residues" evidence="4">
    <location>
        <begin position="79"/>
        <end position="88"/>
    </location>
</feature>
<feature type="region of interest" description="Disordered" evidence="4">
    <location>
        <begin position="72"/>
        <end position="105"/>
    </location>
</feature>
<sequence length="303" mass="33066">THTHTHTEFFLPLSLSLWTLSLDIIHKIVSPVSHLSSVLYIWRAFCWIENYPSSCSSEASRVMKLIATFFTPTSSSHKSSGKSKKKPKAGSISRSHTPSFGSSASFGSSDSFARTSASHHSPRSVILGRNASCLDAEYWPATAADHSPKAASAGSDLFGVLDRDGDGKITKQELEQVLRRLVRSPDPPTEEEVEMMLAEVDRDGDGCISLEDLEALVRYRPGGSAGVGEGEEELLLLFREAFGVFDADGDGRISAEELQRVFQTLGDEGCSLEECRRMIGGVDSRGAGFVCFEDFVRMMDGCR</sequence>
<evidence type="ECO:0000256" key="4">
    <source>
        <dbReference type="SAM" id="MobiDB-lite"/>
    </source>
</evidence>
<evidence type="ECO:0000256" key="1">
    <source>
        <dbReference type="ARBA" id="ARBA00022723"/>
    </source>
</evidence>